<reference evidence="1 2" key="1">
    <citation type="journal article" date="2016" name="Nat. Commun.">
        <title>Thousands of microbial genomes shed light on interconnected biogeochemical processes in an aquifer system.</title>
        <authorList>
            <person name="Anantharaman K."/>
            <person name="Brown C.T."/>
            <person name="Hug L.A."/>
            <person name="Sharon I."/>
            <person name="Castelle C.J."/>
            <person name="Probst A.J."/>
            <person name="Thomas B.C."/>
            <person name="Singh A."/>
            <person name="Wilkins M.J."/>
            <person name="Karaoz U."/>
            <person name="Brodie E.L."/>
            <person name="Williams K.H."/>
            <person name="Hubbard S.S."/>
            <person name="Banfield J.F."/>
        </authorList>
    </citation>
    <scope>NUCLEOTIDE SEQUENCE [LARGE SCALE GENOMIC DNA]</scope>
</reference>
<gene>
    <name evidence="1" type="ORF">A2930_02220</name>
</gene>
<dbReference type="AlphaFoldDB" id="A0A1F5X032"/>
<sequence>MKIFLVCPVRKVGKKEYKLQQEYVARLEARGHEVHWPHRDTKQNDPNGIKIITANREAIADSSEIHFWWKADKKGKSKSEGSVFDFGMVWMLKYFFPEKKIIIANPMMVNPSQDKSFTNVLLLLDSVDSVKTF</sequence>
<name>A0A1F5X032_9BACT</name>
<dbReference type="Proteomes" id="UP000178114">
    <property type="component" value="Unassembled WGS sequence"/>
</dbReference>
<comment type="caution">
    <text evidence="1">The sequence shown here is derived from an EMBL/GenBank/DDBJ whole genome shotgun (WGS) entry which is preliminary data.</text>
</comment>
<dbReference type="Gene3D" id="3.40.50.450">
    <property type="match status" value="1"/>
</dbReference>
<proteinExistence type="predicted"/>
<evidence type="ECO:0000313" key="2">
    <source>
        <dbReference type="Proteomes" id="UP000178114"/>
    </source>
</evidence>
<dbReference type="STRING" id="1798351.A2930_02220"/>
<evidence type="ECO:0000313" key="1">
    <source>
        <dbReference type="EMBL" id="OGF81255.1"/>
    </source>
</evidence>
<organism evidence="1 2">
    <name type="scientific">Candidatus Giovannonibacteria bacterium RIFCSPLOWO2_01_FULL_45_34</name>
    <dbReference type="NCBI Taxonomy" id="1798351"/>
    <lineage>
        <taxon>Bacteria</taxon>
        <taxon>Candidatus Giovannoniibacteriota</taxon>
    </lineage>
</organism>
<accession>A0A1F5X032</accession>
<dbReference type="EMBL" id="MFID01000014">
    <property type="protein sequence ID" value="OGF81255.1"/>
    <property type="molecule type" value="Genomic_DNA"/>
</dbReference>
<protein>
    <submittedName>
        <fullName evidence="1">Uncharacterized protein</fullName>
    </submittedName>
</protein>